<evidence type="ECO:0000256" key="5">
    <source>
        <dbReference type="SAM" id="MobiDB-lite"/>
    </source>
</evidence>
<name>A0A8H6HRN7_9AGAR</name>
<feature type="transmembrane region" description="Helical" evidence="6">
    <location>
        <begin position="426"/>
        <end position="450"/>
    </location>
</feature>
<evidence type="ECO:0000256" key="4">
    <source>
        <dbReference type="ARBA" id="ARBA00023136"/>
    </source>
</evidence>
<feature type="region of interest" description="Disordered" evidence="5">
    <location>
        <begin position="19"/>
        <end position="144"/>
    </location>
</feature>
<dbReference type="InterPro" id="IPR037185">
    <property type="entry name" value="EmrE-like"/>
</dbReference>
<keyword evidence="9" id="KW-1185">Reference proteome</keyword>
<evidence type="ECO:0000256" key="6">
    <source>
        <dbReference type="SAM" id="Phobius"/>
    </source>
</evidence>
<evidence type="ECO:0000313" key="8">
    <source>
        <dbReference type="EMBL" id="KAF6751177.1"/>
    </source>
</evidence>
<evidence type="ECO:0000259" key="7">
    <source>
        <dbReference type="Pfam" id="PF03151"/>
    </source>
</evidence>
<feature type="compositionally biased region" description="Low complexity" evidence="5">
    <location>
        <begin position="106"/>
        <end position="119"/>
    </location>
</feature>
<proteinExistence type="predicted"/>
<dbReference type="GO" id="GO:0016020">
    <property type="term" value="C:membrane"/>
    <property type="evidence" value="ECO:0007669"/>
    <property type="project" value="UniProtKB-SubCell"/>
</dbReference>
<feature type="domain" description="Sugar phosphate transporter" evidence="7">
    <location>
        <begin position="247"/>
        <end position="447"/>
    </location>
</feature>
<dbReference type="PANTHER" id="PTHR11132">
    <property type="entry name" value="SOLUTE CARRIER FAMILY 35"/>
    <property type="match status" value="1"/>
</dbReference>
<feature type="compositionally biased region" description="Low complexity" evidence="5">
    <location>
        <begin position="36"/>
        <end position="52"/>
    </location>
</feature>
<protein>
    <submittedName>
        <fullName evidence="8">Triose-phosphate transporter family-domain-containing protein</fullName>
    </submittedName>
</protein>
<dbReference type="OrthoDB" id="10261634at2759"/>
<feature type="transmembrane region" description="Helical" evidence="6">
    <location>
        <begin position="243"/>
        <end position="262"/>
    </location>
</feature>
<keyword evidence="2 6" id="KW-0812">Transmembrane</keyword>
<dbReference type="AlphaFoldDB" id="A0A8H6HRN7"/>
<evidence type="ECO:0000256" key="3">
    <source>
        <dbReference type="ARBA" id="ARBA00022989"/>
    </source>
</evidence>
<gene>
    <name evidence="8" type="ORF">DFP72DRAFT_908667</name>
</gene>
<sequence>MLPTEKVLLHLAEAPASEAGSYQTHLLASDQDHRSSSSSSSASSSCSSAHSSPTPMVLRANAAASSSSSVSATAIPAGSKSPSPFKLSRPGPPAALLVPPNPYARSSSSSPLPSPTSTTQRAYHDLGRPSPISPSSSNDSIHTYGDCGPSLLPCPPTSPSGRTARFRLKTLNSTRGPPAVYSNLRSATAWLSSRLAGARRNLLRSPSSYASSSASSYPYASSSSTSAASTAQKSNASSASAKMSPAVWVLLYFALNLSLTLYNKFVLIHFPFPYTLTALHALCGTLGTFVMLQLGFMSTPEGAEAETRYTDEKGRGLLGEDRGNGKVKPRSKGGAGLGLPTLSMKESLVVVMFSMLYTVNIVVSNASLKLVTVPFHQVVRGSTPLFTIALSALLFKKKSSRAKLLSIIPVIVGVGFATYGDYSCTLFGFLLTLFGTLLAALKTVVTNIFLRAATPSPSKPLTTGPSTASSKHHYNHHHAPLSPNHRKVPSIFRSAGPVSRNLSLSLSSFPALASAHAFLSSLPRLSLSPLQLLYLMSPLAFIQTTLLAHFTGELAAVNRHLSVPHKDVHGHFKLGGSSGLGLGMPSGWLVMNGVMALALNVVSFYANKKIGPVGMSVAANVKQVLTVLCAVALFDLTVTGANGVGIGLTLFGGAWYAHLEVKEKVGARENLKASKRSG</sequence>
<keyword evidence="3 6" id="KW-1133">Transmembrane helix</keyword>
<feature type="transmembrane region" description="Helical" evidence="6">
    <location>
        <begin position="402"/>
        <end position="420"/>
    </location>
</feature>
<dbReference type="InterPro" id="IPR004853">
    <property type="entry name" value="Sugar_P_trans_dom"/>
</dbReference>
<evidence type="ECO:0000256" key="1">
    <source>
        <dbReference type="ARBA" id="ARBA00004141"/>
    </source>
</evidence>
<dbReference type="InterPro" id="IPR050186">
    <property type="entry name" value="TPT_transporter"/>
</dbReference>
<evidence type="ECO:0000256" key="2">
    <source>
        <dbReference type="ARBA" id="ARBA00022692"/>
    </source>
</evidence>
<evidence type="ECO:0000313" key="9">
    <source>
        <dbReference type="Proteomes" id="UP000521943"/>
    </source>
</evidence>
<accession>A0A8H6HRN7</accession>
<organism evidence="8 9">
    <name type="scientific">Ephemerocybe angulata</name>
    <dbReference type="NCBI Taxonomy" id="980116"/>
    <lineage>
        <taxon>Eukaryota</taxon>
        <taxon>Fungi</taxon>
        <taxon>Dikarya</taxon>
        <taxon>Basidiomycota</taxon>
        <taxon>Agaricomycotina</taxon>
        <taxon>Agaricomycetes</taxon>
        <taxon>Agaricomycetidae</taxon>
        <taxon>Agaricales</taxon>
        <taxon>Agaricineae</taxon>
        <taxon>Psathyrellaceae</taxon>
        <taxon>Ephemerocybe</taxon>
    </lineage>
</organism>
<feature type="transmembrane region" description="Helical" evidence="6">
    <location>
        <begin position="532"/>
        <end position="552"/>
    </location>
</feature>
<dbReference type="Proteomes" id="UP000521943">
    <property type="component" value="Unassembled WGS sequence"/>
</dbReference>
<feature type="region of interest" description="Disordered" evidence="5">
    <location>
        <begin position="456"/>
        <end position="486"/>
    </location>
</feature>
<feature type="transmembrane region" description="Helical" evidence="6">
    <location>
        <begin position="348"/>
        <end position="366"/>
    </location>
</feature>
<dbReference type="EMBL" id="JACGCI010000052">
    <property type="protein sequence ID" value="KAF6751177.1"/>
    <property type="molecule type" value="Genomic_DNA"/>
</dbReference>
<reference evidence="8 9" key="1">
    <citation type="submission" date="2020-07" db="EMBL/GenBank/DDBJ databases">
        <title>Comparative genomics of pyrophilous fungi reveals a link between fire events and developmental genes.</title>
        <authorList>
            <consortium name="DOE Joint Genome Institute"/>
            <person name="Steindorff A.S."/>
            <person name="Carver A."/>
            <person name="Calhoun S."/>
            <person name="Stillman K."/>
            <person name="Liu H."/>
            <person name="Lipzen A."/>
            <person name="Pangilinan J."/>
            <person name="Labutti K."/>
            <person name="Bruns T.D."/>
            <person name="Grigoriev I.V."/>
        </authorList>
    </citation>
    <scope>NUCLEOTIDE SEQUENCE [LARGE SCALE GENOMIC DNA]</scope>
    <source>
        <strain evidence="8 9">CBS 144469</strain>
    </source>
</reference>
<keyword evidence="4 6" id="KW-0472">Membrane</keyword>
<feature type="compositionally biased region" description="Polar residues" evidence="5">
    <location>
        <begin position="456"/>
        <end position="469"/>
    </location>
</feature>
<feature type="compositionally biased region" description="Low complexity" evidence="5">
    <location>
        <begin position="60"/>
        <end position="74"/>
    </location>
</feature>
<dbReference type="SUPFAM" id="SSF103481">
    <property type="entry name" value="Multidrug resistance efflux transporter EmrE"/>
    <property type="match status" value="1"/>
</dbReference>
<dbReference type="Pfam" id="PF03151">
    <property type="entry name" value="TPT"/>
    <property type="match status" value="1"/>
</dbReference>
<feature type="transmembrane region" description="Helical" evidence="6">
    <location>
        <begin position="274"/>
        <end position="292"/>
    </location>
</feature>
<feature type="transmembrane region" description="Helical" evidence="6">
    <location>
        <begin position="587"/>
        <end position="606"/>
    </location>
</feature>
<comment type="subcellular location">
    <subcellularLocation>
        <location evidence="1">Membrane</location>
        <topology evidence="1">Multi-pass membrane protein</topology>
    </subcellularLocation>
</comment>
<comment type="caution">
    <text evidence="8">The sequence shown here is derived from an EMBL/GenBank/DDBJ whole genome shotgun (WGS) entry which is preliminary data.</text>
</comment>
<feature type="compositionally biased region" description="Basic residues" evidence="5">
    <location>
        <begin position="470"/>
        <end position="486"/>
    </location>
</feature>